<feature type="compositionally biased region" description="Low complexity" evidence="1">
    <location>
        <begin position="46"/>
        <end position="55"/>
    </location>
</feature>
<evidence type="ECO:0000313" key="2">
    <source>
        <dbReference type="EMBL" id="JAC61691.1"/>
    </source>
</evidence>
<feature type="non-terminal residue" evidence="2">
    <location>
        <position position="1"/>
    </location>
</feature>
<reference evidence="2" key="1">
    <citation type="submission" date="2014-05" db="EMBL/GenBank/DDBJ databases">
        <title>The transcriptome of the halophilic microalga Tetraselmis sp. GSL018 isolated from the Great Salt Lake, Utah.</title>
        <authorList>
            <person name="Jinkerson R.E."/>
            <person name="D'Adamo S."/>
            <person name="Posewitz M.C."/>
        </authorList>
    </citation>
    <scope>NUCLEOTIDE SEQUENCE</scope>
    <source>
        <strain evidence="2">GSL018</strain>
    </source>
</reference>
<sequence length="89" mass="9023">GRLNPWSKSPVESRHPKGGEGEGELQGVHPIDFPCSPASRANRASATVGATVATPDPAPDPSLAPSKSPMVGWARGDGVDLSGNAHADS</sequence>
<feature type="compositionally biased region" description="Basic and acidic residues" evidence="1">
    <location>
        <begin position="11"/>
        <end position="20"/>
    </location>
</feature>
<proteinExistence type="predicted"/>
<accession>A0A061QTP7</accession>
<dbReference type="AlphaFoldDB" id="A0A061QTP7"/>
<organism evidence="2">
    <name type="scientific">Tetraselmis sp. GSL018</name>
    <dbReference type="NCBI Taxonomy" id="582737"/>
    <lineage>
        <taxon>Eukaryota</taxon>
        <taxon>Viridiplantae</taxon>
        <taxon>Chlorophyta</taxon>
        <taxon>core chlorophytes</taxon>
        <taxon>Chlorodendrophyceae</taxon>
        <taxon>Chlorodendrales</taxon>
        <taxon>Chlorodendraceae</taxon>
        <taxon>Tetraselmis</taxon>
    </lineage>
</organism>
<feature type="region of interest" description="Disordered" evidence="1">
    <location>
        <begin position="1"/>
        <end position="89"/>
    </location>
</feature>
<gene>
    <name evidence="2" type="ORF">TSPGSL018_25520</name>
</gene>
<protein>
    <submittedName>
        <fullName evidence="2">Uncharacterized protein</fullName>
    </submittedName>
</protein>
<evidence type="ECO:0000256" key="1">
    <source>
        <dbReference type="SAM" id="MobiDB-lite"/>
    </source>
</evidence>
<dbReference type="EMBL" id="GBEZ01025391">
    <property type="protein sequence ID" value="JAC61691.1"/>
    <property type="molecule type" value="Transcribed_RNA"/>
</dbReference>
<name>A0A061QTP7_9CHLO</name>